<evidence type="ECO:0000313" key="2">
    <source>
        <dbReference type="Proteomes" id="UP000661507"/>
    </source>
</evidence>
<dbReference type="RefSeq" id="WP_188965610.1">
    <property type="nucleotide sequence ID" value="NZ_BMKW01000002.1"/>
</dbReference>
<organism evidence="1 2">
    <name type="scientific">Neoroseomonas lacus</name>
    <dbReference type="NCBI Taxonomy" id="287609"/>
    <lineage>
        <taxon>Bacteria</taxon>
        <taxon>Pseudomonadati</taxon>
        <taxon>Pseudomonadota</taxon>
        <taxon>Alphaproteobacteria</taxon>
        <taxon>Acetobacterales</taxon>
        <taxon>Acetobacteraceae</taxon>
        <taxon>Neoroseomonas</taxon>
    </lineage>
</organism>
<name>A0A917K6T6_9PROT</name>
<dbReference type="InterPro" id="IPR009078">
    <property type="entry name" value="Ferritin-like_SF"/>
</dbReference>
<dbReference type="CDD" id="cd00657">
    <property type="entry name" value="Ferritin_like"/>
    <property type="match status" value="1"/>
</dbReference>
<accession>A0A917K6T6</accession>
<gene>
    <name evidence="1" type="ORF">GCM10011320_07610</name>
</gene>
<dbReference type="Proteomes" id="UP000661507">
    <property type="component" value="Unassembled WGS sequence"/>
</dbReference>
<evidence type="ECO:0000313" key="1">
    <source>
        <dbReference type="EMBL" id="GGJ03160.1"/>
    </source>
</evidence>
<dbReference type="GO" id="GO:0016491">
    <property type="term" value="F:oxidoreductase activity"/>
    <property type="evidence" value="ECO:0007669"/>
    <property type="project" value="InterPro"/>
</dbReference>
<dbReference type="SUPFAM" id="SSF47240">
    <property type="entry name" value="Ferritin-like"/>
    <property type="match status" value="1"/>
</dbReference>
<dbReference type="InterPro" id="IPR012348">
    <property type="entry name" value="RNR-like"/>
</dbReference>
<proteinExistence type="predicted"/>
<keyword evidence="2" id="KW-1185">Reference proteome</keyword>
<protein>
    <recommendedName>
        <fullName evidence="3">Ferritin-like domain-containing protein</fullName>
    </recommendedName>
</protein>
<evidence type="ECO:0008006" key="3">
    <source>
        <dbReference type="Google" id="ProtNLM"/>
    </source>
</evidence>
<dbReference type="AlphaFoldDB" id="A0A917K6T6"/>
<sequence length="286" mass="32486">MKHWHIDEVGWDQFDPSKVDPQVVPLVKAAAMVERNAADYVTYLTRVFVDDPDFKAAVEHWGVEETQHGDALGRWGEIADPGWNFQAAFARYRAGYQIQLDADASIRGSRTGELIARCMVETGTSSYYTALADSTEEPALKQVCKLIAADEYRHFKLFYDHMRRYLAREQLSFPKRLRVALGRIGESEDDELAFAFHCGNEPEGMAYDHDRCIAGYMGRAMGFYRFRHIERSMGMIFKSVGLQPRGRMADIAAKGAWRLLCWRRDRYQQALQRAVNENAGAAAAAA</sequence>
<dbReference type="EMBL" id="BMKW01000002">
    <property type="protein sequence ID" value="GGJ03160.1"/>
    <property type="molecule type" value="Genomic_DNA"/>
</dbReference>
<comment type="caution">
    <text evidence="1">The sequence shown here is derived from an EMBL/GenBank/DDBJ whole genome shotgun (WGS) entry which is preliminary data.</text>
</comment>
<reference evidence="1" key="2">
    <citation type="submission" date="2020-09" db="EMBL/GenBank/DDBJ databases">
        <authorList>
            <person name="Sun Q."/>
            <person name="Zhou Y."/>
        </authorList>
    </citation>
    <scope>NUCLEOTIDE SEQUENCE</scope>
    <source>
        <strain evidence="1">CGMCC 1.3617</strain>
    </source>
</reference>
<reference evidence="1" key="1">
    <citation type="journal article" date="2014" name="Int. J. Syst. Evol. Microbiol.">
        <title>Complete genome sequence of Corynebacterium casei LMG S-19264T (=DSM 44701T), isolated from a smear-ripened cheese.</title>
        <authorList>
            <consortium name="US DOE Joint Genome Institute (JGI-PGF)"/>
            <person name="Walter F."/>
            <person name="Albersmeier A."/>
            <person name="Kalinowski J."/>
            <person name="Ruckert C."/>
        </authorList>
    </citation>
    <scope>NUCLEOTIDE SEQUENCE</scope>
    <source>
        <strain evidence="1">CGMCC 1.3617</strain>
    </source>
</reference>
<dbReference type="Gene3D" id="1.10.620.20">
    <property type="entry name" value="Ribonucleotide Reductase, subunit A"/>
    <property type="match status" value="1"/>
</dbReference>